<feature type="region of interest" description="Disordered" evidence="7">
    <location>
        <begin position="977"/>
        <end position="1000"/>
    </location>
</feature>
<feature type="region of interest" description="Disordered" evidence="7">
    <location>
        <begin position="1738"/>
        <end position="1804"/>
    </location>
</feature>
<feature type="transmembrane region" description="Helical" evidence="8">
    <location>
        <begin position="1506"/>
        <end position="1526"/>
    </location>
</feature>
<dbReference type="GO" id="GO:0005886">
    <property type="term" value="C:plasma membrane"/>
    <property type="evidence" value="ECO:0007669"/>
    <property type="project" value="UniProtKB-SubCell"/>
</dbReference>
<evidence type="ECO:0000256" key="6">
    <source>
        <dbReference type="ARBA" id="ARBA00023136"/>
    </source>
</evidence>
<feature type="compositionally biased region" description="Polar residues" evidence="7">
    <location>
        <begin position="979"/>
        <end position="1000"/>
    </location>
</feature>
<organism evidence="9 10">
    <name type="scientific">Cudoniella acicularis</name>
    <dbReference type="NCBI Taxonomy" id="354080"/>
    <lineage>
        <taxon>Eukaryota</taxon>
        <taxon>Fungi</taxon>
        <taxon>Dikarya</taxon>
        <taxon>Ascomycota</taxon>
        <taxon>Pezizomycotina</taxon>
        <taxon>Leotiomycetes</taxon>
        <taxon>Helotiales</taxon>
        <taxon>Tricladiaceae</taxon>
        <taxon>Cudoniella</taxon>
    </lineage>
</organism>
<protein>
    <submittedName>
        <fullName evidence="9">Uncharacterized protein</fullName>
    </submittedName>
</protein>
<feature type="transmembrane region" description="Helical" evidence="8">
    <location>
        <begin position="1604"/>
        <end position="1627"/>
    </location>
</feature>
<feature type="region of interest" description="Disordered" evidence="7">
    <location>
        <begin position="812"/>
        <end position="885"/>
    </location>
</feature>
<feature type="transmembrane region" description="Helical" evidence="8">
    <location>
        <begin position="1162"/>
        <end position="1185"/>
    </location>
</feature>
<feature type="compositionally biased region" description="Polar residues" evidence="7">
    <location>
        <begin position="451"/>
        <end position="462"/>
    </location>
</feature>
<comment type="subcellular location">
    <subcellularLocation>
        <location evidence="1">Cell membrane</location>
        <topology evidence="1">Multi-pass membrane protein</topology>
    </subcellularLocation>
</comment>
<evidence type="ECO:0000313" key="10">
    <source>
        <dbReference type="Proteomes" id="UP000566819"/>
    </source>
</evidence>
<proteinExistence type="predicted"/>
<dbReference type="Gene3D" id="1.20.1250.20">
    <property type="entry name" value="MFS general substrate transporter like domains"/>
    <property type="match status" value="1"/>
</dbReference>
<sequence length="1892" mass="209844">MDLFPHAFQSQLVTTKETVRQPFSATIFTNFSLPGPETKRSSIGKARKQKDGNGPTGEMSNLDELKPLQLLPLQTNIKQVPREEPSPQEPVLKGQLASGVIRTKDSDGALNSKSYTTSLLSGASKGSRYRHPLLKPSVSEAEPVDTGLPIPPKLTPIDSFSGDIMFQEVPDSMPALNSNTLPANTDPLVESNQMQDLKFPSNNPVVESSQIQDLRLASNEKKAEMAASHLNKLQQTIDLLDNVRGQVQGVKQYVPISPPNGKVDTPVEKEPLSQLPAVNPVDAEYWGFVPAVKDAVQDAVQVVVQNAVSEVVVPPGVEKKDASQVYRRLMADSLSQAAKDADNYLKRPSIWVEPSLLQTAAIRPPPPAKQKEPTAHKLETLSEKSPSRPKGTPFVSGPVPERYANIGSTLINFDSQDNLNLTSRSLSPKDLEYTPLDMGQIVSPENHKQGENLSESGKNSSLAGYGVIPPRSSSKGHVLGSRIGGTNSPQRSPSKNVVINKRSYERLGPEKRRDLRSVSSVDSLRSTGSCGKYLGPDRPTRKLLDPSDDRSSASNIQFDGKLVRKNTVQWLRSLLSSNAPYEPRLTALPPRTRRGLSSSTKRGRSQTAPSHPVQSLYLGATPKPKDGRDATDISRADMRVMVPETFTRTIDDLEQLLNEAIIIARQAADNQNSAYMPAILDDAARILKNGRKEFSEEIAYNQALRASTRPRHSETMYSDEMSSIGSVHESLRSFSGDSSADFSDGAGYKHLTPYAGRSVDVLANRTRAKHDSGWPRIERSPTPFKASADLDYIKAADPHSQPIQVDFAATPRMSSEEPVPVEPLRCLSDSTPEFENVDPFNAPARTESARKMSEKSPRKLSPSKKSEVLRDDTGGDLGSVPLPTLTPRVSLSQNCLRRGYSEEDHEAVKAKLATKSVPGKREVRDYIENNRHPPIHPRDSSLGLRQNAEELQSNHEDFRVVSGKTYSWEDIDHSKIKPCSQNDSRNMNSSAYGRSRYMTSSARDQSILPCSISLDGSQPTDELDFSTGFVHRAASRDEPSRRPPYQENSKADPNADQSSREREAVELRDVPNPDLPTTNSRRRHGQRQQFSLRGKNHLSLRENYKGFSFSKSHKRLGIARDWRPARKRFCAAVACISTALVGILVGVYAGQVPAIQYYIVDFHHYTVLGNVFFFLGLAIPTFFFWPLPLLHGRKPYILGSMALAMPLLFPQALSVGQFRNPKVAYWRVALIMSRALMGFCLGFANMNFKSTLTDLFGASLQSESPHQEVVDENDVRRHGGGMGIWLGLWTWSQMGSIGLGFLIGAVIINHYPPSWGFYISIIIIAGVLLLNIITPEVRRAPFRKSVAEVRNGDQVSRRLARGEVKMHMVQTGPKWWGEECHYGAILTMKMLRQPGFLVIAIYVAWMYAQIVLIVILLGSLTSKYYKFKSTFVGLSVMSVPLGAMVAIPFQKASLFSRTRPQGPISDDDTYKKKASWSSHMFRRAIFILTLPFASLAYTLSSNGPPIPFILPILFAGLIGFLSNLAMAECHGILMETFDTSDLQPGQTGRARGSSGNKKAGKRINYSSFPRVASAFGITQGIGYMLASISTAIGGVAERHLGQKAATAVVAGILLLLSILLLGVLVRFKDVQIIPDSKMDEMSRWKNAQKTSAFRRAEGIEEDEPWRPVIIGNPTHHTRRMSVLEMGALTRWSEIRQKNHLVNQISLEAKRPDLTVTEDVKEKIKEMEEEMVHDIRGSVSRMSSRGSRQSDYENRNSRYAETGDLGGHREMISQSGNGTSRRRINTARPSNGVIPPKKGEGKREKGGEEIGMMMERWGYGREKEKEKGDVVVGITERKRRGREEEGEEEMNSPGYNGTNLRLYTYTSHNQHHKPPYHQPKNSADLLSRVFRLE</sequence>
<feature type="region of interest" description="Disordered" evidence="7">
    <location>
        <begin position="1032"/>
        <end position="1092"/>
    </location>
</feature>
<evidence type="ECO:0000256" key="1">
    <source>
        <dbReference type="ARBA" id="ARBA00004651"/>
    </source>
</evidence>
<feature type="transmembrane region" description="Helical" evidence="8">
    <location>
        <begin position="1315"/>
        <end position="1334"/>
    </location>
</feature>
<feature type="compositionally biased region" description="Basic and acidic residues" evidence="7">
    <location>
        <begin position="369"/>
        <end position="386"/>
    </location>
</feature>
<feature type="transmembrane region" description="Helical" evidence="8">
    <location>
        <begin position="1480"/>
        <end position="1500"/>
    </location>
</feature>
<evidence type="ECO:0000313" key="9">
    <source>
        <dbReference type="EMBL" id="KAF4636191.1"/>
    </source>
</evidence>
<feature type="compositionally biased region" description="Polar residues" evidence="7">
    <location>
        <begin position="595"/>
        <end position="613"/>
    </location>
</feature>
<reference evidence="9 10" key="1">
    <citation type="submission" date="2020-03" db="EMBL/GenBank/DDBJ databases">
        <title>Draft Genome Sequence of Cudoniella acicularis.</title>
        <authorList>
            <person name="Buettner E."/>
            <person name="Kellner H."/>
        </authorList>
    </citation>
    <scope>NUCLEOTIDE SEQUENCE [LARGE SCALE GENOMIC DNA]</scope>
    <source>
        <strain evidence="9 10">DSM 108380</strain>
    </source>
</reference>
<comment type="caution">
    <text evidence="9">The sequence shown here is derived from an EMBL/GenBank/DDBJ whole genome shotgun (WGS) entry which is preliminary data.</text>
</comment>
<gene>
    <name evidence="9" type="ORF">G7Y89_g1885</name>
</gene>
<feature type="transmembrane region" description="Helical" evidence="8">
    <location>
        <begin position="1396"/>
        <end position="1418"/>
    </location>
</feature>
<keyword evidence="10" id="KW-1185">Reference proteome</keyword>
<dbReference type="SUPFAM" id="SSF103473">
    <property type="entry name" value="MFS general substrate transporter"/>
    <property type="match status" value="1"/>
</dbReference>
<dbReference type="InterPro" id="IPR036259">
    <property type="entry name" value="MFS_trans_sf"/>
</dbReference>
<feature type="region of interest" description="Disordered" evidence="7">
    <location>
        <begin position="34"/>
        <end position="63"/>
    </location>
</feature>
<feature type="transmembrane region" description="Helical" evidence="8">
    <location>
        <begin position="1430"/>
        <end position="1449"/>
    </location>
</feature>
<feature type="compositionally biased region" description="Basic and acidic residues" evidence="7">
    <location>
        <begin position="847"/>
        <end position="857"/>
    </location>
</feature>
<feature type="compositionally biased region" description="Basic and acidic residues" evidence="7">
    <location>
        <begin position="502"/>
        <end position="516"/>
    </location>
</feature>
<keyword evidence="6 8" id="KW-0472">Membrane</keyword>
<evidence type="ECO:0000256" key="8">
    <source>
        <dbReference type="SAM" id="Phobius"/>
    </source>
</evidence>
<feature type="compositionally biased region" description="Polar residues" evidence="7">
    <location>
        <begin position="1852"/>
        <end position="1867"/>
    </location>
</feature>
<keyword evidence="2" id="KW-0813">Transport</keyword>
<feature type="transmembrane region" description="Helical" evidence="8">
    <location>
        <begin position="1224"/>
        <end position="1244"/>
    </location>
</feature>
<name>A0A8H4W7G5_9HELO</name>
<feature type="compositionally biased region" description="Basic and acidic residues" evidence="7">
    <location>
        <begin position="623"/>
        <end position="634"/>
    </location>
</feature>
<evidence type="ECO:0000256" key="2">
    <source>
        <dbReference type="ARBA" id="ARBA00022448"/>
    </source>
</evidence>
<dbReference type="CDD" id="cd06174">
    <property type="entry name" value="MFS"/>
    <property type="match status" value="1"/>
</dbReference>
<feature type="region of interest" description="Disordered" evidence="7">
    <location>
        <begin position="362"/>
        <end position="399"/>
    </location>
</feature>
<feature type="region of interest" description="Disordered" evidence="7">
    <location>
        <begin position="441"/>
        <end position="556"/>
    </location>
</feature>
<keyword evidence="5 8" id="KW-1133">Transmembrane helix</keyword>
<feature type="compositionally biased region" description="Basic and acidic residues" evidence="7">
    <location>
        <begin position="538"/>
        <end position="551"/>
    </location>
</feature>
<evidence type="ECO:0000256" key="4">
    <source>
        <dbReference type="ARBA" id="ARBA00022692"/>
    </source>
</evidence>
<feature type="region of interest" description="Disordered" evidence="7">
    <location>
        <begin position="581"/>
        <end position="634"/>
    </location>
</feature>
<dbReference type="EMBL" id="JAAMPI010000077">
    <property type="protein sequence ID" value="KAF4636191.1"/>
    <property type="molecule type" value="Genomic_DNA"/>
</dbReference>
<feature type="compositionally biased region" description="Basic and acidic residues" evidence="7">
    <location>
        <begin position="864"/>
        <end position="873"/>
    </location>
</feature>
<dbReference type="Proteomes" id="UP000566819">
    <property type="component" value="Unassembled WGS sequence"/>
</dbReference>
<feature type="compositionally biased region" description="Low complexity" evidence="7">
    <location>
        <begin position="517"/>
        <end position="526"/>
    </location>
</feature>
<feature type="compositionally biased region" description="Basic and acidic residues" evidence="7">
    <location>
        <begin position="1747"/>
        <end position="1757"/>
    </location>
</feature>
<evidence type="ECO:0000256" key="5">
    <source>
        <dbReference type="ARBA" id="ARBA00022989"/>
    </source>
</evidence>
<feature type="region of interest" description="Disordered" evidence="7">
    <location>
        <begin position="1836"/>
        <end position="1880"/>
    </location>
</feature>
<feature type="transmembrane region" description="Helical" evidence="8">
    <location>
        <begin position="1286"/>
        <end position="1309"/>
    </location>
</feature>
<feature type="compositionally biased region" description="Basic and acidic residues" evidence="7">
    <location>
        <begin position="1058"/>
        <end position="1071"/>
    </location>
</feature>
<evidence type="ECO:0000256" key="7">
    <source>
        <dbReference type="SAM" id="MobiDB-lite"/>
    </source>
</evidence>
<feature type="transmembrane region" description="Helical" evidence="8">
    <location>
        <begin position="1129"/>
        <end position="1150"/>
    </location>
</feature>
<dbReference type="OrthoDB" id="10250282at2759"/>
<accession>A0A8H4W7G5</accession>
<keyword evidence="4 8" id="KW-0812">Transmembrane</keyword>
<keyword evidence="3" id="KW-1003">Cell membrane</keyword>
<dbReference type="PANTHER" id="PTHR23502">
    <property type="entry name" value="MAJOR FACILITATOR SUPERFAMILY"/>
    <property type="match status" value="1"/>
</dbReference>
<feature type="transmembrane region" description="Helical" evidence="8">
    <location>
        <begin position="1571"/>
        <end position="1592"/>
    </location>
</feature>
<evidence type="ECO:0000256" key="3">
    <source>
        <dbReference type="ARBA" id="ARBA00022475"/>
    </source>
</evidence>
<dbReference type="PANTHER" id="PTHR23502:SF186">
    <property type="entry name" value="MAJOR FACILITATOR SUPERFAMILY (MFS) PROFILE DOMAIN-CONTAINING PROTEIN"/>
    <property type="match status" value="1"/>
</dbReference>
<dbReference type="GO" id="GO:0022857">
    <property type="term" value="F:transmembrane transporter activity"/>
    <property type="evidence" value="ECO:0007669"/>
    <property type="project" value="TreeGrafter"/>
</dbReference>
<feature type="compositionally biased region" description="Polar residues" evidence="7">
    <location>
        <begin position="484"/>
        <end position="497"/>
    </location>
</feature>